<gene>
    <name evidence="5" type="ORF">FNB15_03160</name>
</gene>
<dbReference type="InterPro" id="IPR033248">
    <property type="entry name" value="Transketolase_C"/>
</dbReference>
<dbReference type="FunFam" id="3.40.50.970:FF:000001">
    <property type="entry name" value="Pyruvate dehydrogenase E1 beta subunit"/>
    <property type="match status" value="1"/>
</dbReference>
<feature type="domain" description="Transketolase-like pyrimidine-binding" evidence="4">
    <location>
        <begin position="8"/>
        <end position="183"/>
    </location>
</feature>
<name>A0A516GXW1_9PROT</name>
<dbReference type="Pfam" id="PF02779">
    <property type="entry name" value="Transket_pyr"/>
    <property type="match status" value="1"/>
</dbReference>
<dbReference type="InterPro" id="IPR005475">
    <property type="entry name" value="Transketolase-like_Pyr-bd"/>
</dbReference>
<evidence type="ECO:0000313" key="5">
    <source>
        <dbReference type="EMBL" id="QDO96337.1"/>
    </source>
</evidence>
<evidence type="ECO:0000256" key="1">
    <source>
        <dbReference type="ARBA" id="ARBA00001964"/>
    </source>
</evidence>
<dbReference type="Gene3D" id="3.40.50.970">
    <property type="match status" value="1"/>
</dbReference>
<accession>A0A516GXW1</accession>
<keyword evidence="3" id="KW-0786">Thiamine pyrophosphate</keyword>
<comment type="cofactor">
    <cofactor evidence="1">
        <name>thiamine diphosphate</name>
        <dbReference type="ChEBI" id="CHEBI:58937"/>
    </cofactor>
</comment>
<dbReference type="InterPro" id="IPR029061">
    <property type="entry name" value="THDP-binding"/>
</dbReference>
<evidence type="ECO:0000256" key="3">
    <source>
        <dbReference type="ARBA" id="ARBA00023052"/>
    </source>
</evidence>
<dbReference type="CDD" id="cd07036">
    <property type="entry name" value="TPP_PYR_E1-PDHc-beta_like"/>
    <property type="match status" value="1"/>
</dbReference>
<dbReference type="GO" id="GO:0016491">
    <property type="term" value="F:oxidoreductase activity"/>
    <property type="evidence" value="ECO:0007669"/>
    <property type="project" value="UniProtKB-KW"/>
</dbReference>
<dbReference type="SUPFAM" id="SSF52518">
    <property type="entry name" value="Thiamin diphosphate-binding fold (THDP-binding)"/>
    <property type="match status" value="1"/>
</dbReference>
<evidence type="ECO:0000256" key="2">
    <source>
        <dbReference type="ARBA" id="ARBA00023002"/>
    </source>
</evidence>
<organism evidence="5 6">
    <name type="scientific">Ferrovibrio terrae</name>
    <dbReference type="NCBI Taxonomy" id="2594003"/>
    <lineage>
        <taxon>Bacteria</taxon>
        <taxon>Pseudomonadati</taxon>
        <taxon>Pseudomonadota</taxon>
        <taxon>Alphaproteobacteria</taxon>
        <taxon>Rhodospirillales</taxon>
        <taxon>Rhodospirillaceae</taxon>
        <taxon>Ferrovibrio</taxon>
    </lineage>
</organism>
<dbReference type="KEGG" id="fer:FNB15_03160"/>
<dbReference type="SUPFAM" id="SSF52922">
    <property type="entry name" value="TK C-terminal domain-like"/>
    <property type="match status" value="1"/>
</dbReference>
<evidence type="ECO:0000313" key="6">
    <source>
        <dbReference type="Proteomes" id="UP000317496"/>
    </source>
</evidence>
<proteinExistence type="predicted"/>
<dbReference type="Proteomes" id="UP000317496">
    <property type="component" value="Chromosome"/>
</dbReference>
<sequence length="352" mass="38171">MSTPERLLRYVDALAEAVALEMDRDPSVFVMGLDVDDHKAIQGSTRGLLQRFGADRVFTTPLSEDAMTGVAIGAAMAGMRPIHVHIRMDFLMLGMNQLVNMAAKSHYMYGGAVKVPLVVRCMIGKSWGQGAQHSQGLHAMFMHVPGLKVVAPSNAHDAKGCLIAAIRDDNPVIFMEHRLLYGLEAYVPEQPYTVELGKARVVQTGTDLTIVGISNMLVECLRAQELLKEQGIHAEVIDPITLSPLDSETVVQSVARTGRLLVVDNGWTMCGASAEILARVAEARATRGAIVQRMGFAPTTCPTSPTLEQLFYPNPATIASAAHAMVRPDAAAWEPSPELARLAYQVQFRGPF</sequence>
<evidence type="ECO:0000259" key="4">
    <source>
        <dbReference type="SMART" id="SM00861"/>
    </source>
</evidence>
<dbReference type="EMBL" id="CP041636">
    <property type="protein sequence ID" value="QDO96337.1"/>
    <property type="molecule type" value="Genomic_DNA"/>
</dbReference>
<protein>
    <submittedName>
        <fullName evidence="5">Alpha-ketoacid dehydrogenase subunit beta</fullName>
    </submittedName>
</protein>
<keyword evidence="6" id="KW-1185">Reference proteome</keyword>
<dbReference type="OrthoDB" id="9780894at2"/>
<dbReference type="PANTHER" id="PTHR43257">
    <property type="entry name" value="PYRUVATE DEHYDROGENASE E1 COMPONENT BETA SUBUNIT"/>
    <property type="match status" value="1"/>
</dbReference>
<dbReference type="AlphaFoldDB" id="A0A516GXW1"/>
<dbReference type="SMART" id="SM00861">
    <property type="entry name" value="Transket_pyr"/>
    <property type="match status" value="1"/>
</dbReference>
<reference evidence="5 6" key="1">
    <citation type="submission" date="2019-07" db="EMBL/GenBank/DDBJ databases">
        <title>Genome sequencing for Ferrovibrio sp. K5.</title>
        <authorList>
            <person name="Park S.-J."/>
        </authorList>
    </citation>
    <scope>NUCLEOTIDE SEQUENCE [LARGE SCALE GENOMIC DNA]</scope>
    <source>
        <strain evidence="5 6">K5</strain>
    </source>
</reference>
<dbReference type="InterPro" id="IPR009014">
    <property type="entry name" value="Transketo_C/PFOR_II"/>
</dbReference>
<dbReference type="Pfam" id="PF02780">
    <property type="entry name" value="Transketolase_C"/>
    <property type="match status" value="1"/>
</dbReference>
<dbReference type="Gene3D" id="3.40.50.920">
    <property type="match status" value="1"/>
</dbReference>
<dbReference type="PANTHER" id="PTHR43257:SF2">
    <property type="entry name" value="PYRUVATE DEHYDROGENASE E1 COMPONENT SUBUNIT BETA"/>
    <property type="match status" value="1"/>
</dbReference>
<keyword evidence="2" id="KW-0560">Oxidoreductase</keyword>